<keyword evidence="2" id="KW-1185">Reference proteome</keyword>
<dbReference type="AlphaFoldDB" id="A0ABD3HU37"/>
<dbReference type="Proteomes" id="UP001633002">
    <property type="component" value="Unassembled WGS sequence"/>
</dbReference>
<organism evidence="1 2">
    <name type="scientific">Riccia sorocarpa</name>
    <dbReference type="NCBI Taxonomy" id="122646"/>
    <lineage>
        <taxon>Eukaryota</taxon>
        <taxon>Viridiplantae</taxon>
        <taxon>Streptophyta</taxon>
        <taxon>Embryophyta</taxon>
        <taxon>Marchantiophyta</taxon>
        <taxon>Marchantiopsida</taxon>
        <taxon>Marchantiidae</taxon>
        <taxon>Marchantiales</taxon>
        <taxon>Ricciaceae</taxon>
        <taxon>Riccia</taxon>
    </lineage>
</organism>
<proteinExistence type="predicted"/>
<dbReference type="Gene3D" id="2.40.50.140">
    <property type="entry name" value="Nucleic acid-binding proteins"/>
    <property type="match status" value="1"/>
</dbReference>
<evidence type="ECO:0000313" key="2">
    <source>
        <dbReference type="Proteomes" id="UP001633002"/>
    </source>
</evidence>
<dbReference type="EMBL" id="JBJQOH010000003">
    <property type="protein sequence ID" value="KAL3694224.1"/>
    <property type="molecule type" value="Genomic_DNA"/>
</dbReference>
<evidence type="ECO:0000313" key="1">
    <source>
        <dbReference type="EMBL" id="KAL3694224.1"/>
    </source>
</evidence>
<reference evidence="1 2" key="1">
    <citation type="submission" date="2024-09" db="EMBL/GenBank/DDBJ databases">
        <title>Chromosome-scale assembly of Riccia sorocarpa.</title>
        <authorList>
            <person name="Paukszto L."/>
        </authorList>
    </citation>
    <scope>NUCLEOTIDE SEQUENCE [LARGE SCALE GENOMIC DNA]</scope>
    <source>
        <strain evidence="1">LP-2024</strain>
        <tissue evidence="1">Aerial parts of the thallus</tissue>
    </source>
</reference>
<name>A0ABD3HU37_9MARC</name>
<accession>A0ABD3HU37</accession>
<comment type="caution">
    <text evidence="1">The sequence shown here is derived from an EMBL/GenBank/DDBJ whole genome shotgun (WGS) entry which is preliminary data.</text>
</comment>
<protein>
    <submittedName>
        <fullName evidence="1">Uncharacterized protein</fullName>
    </submittedName>
</protein>
<gene>
    <name evidence="1" type="ORF">R1sor_007875</name>
</gene>
<sequence length="105" mass="11624">MDTQVKLAYVMKVMGRTGSRGQVTSSPCWSPSVKPGGCDRVSNMPHYTPNILILTVEKWKGGKSKMDYILAEGSTTAWQDLHGPYIGALKRHTFSVSSRRIGDYC</sequence>
<dbReference type="InterPro" id="IPR012340">
    <property type="entry name" value="NA-bd_OB-fold"/>
</dbReference>